<reference evidence="15" key="1">
    <citation type="submission" date="2011-03" db="EMBL/GenBank/DDBJ databases">
        <title>Draft genome sequence of Brevundimonas diminuta.</title>
        <authorList>
            <person name="Brown P.J.B."/>
            <person name="Buechlein A."/>
            <person name="Hemmerich C."/>
            <person name="Brun Y.V."/>
        </authorList>
    </citation>
    <scope>NUCLEOTIDE SEQUENCE [LARGE SCALE GENOMIC DNA]</scope>
    <source>
        <strain evidence="15">C19</strain>
    </source>
</reference>
<dbReference type="Gene3D" id="3.30.450.20">
    <property type="entry name" value="PAS domain"/>
    <property type="match status" value="2"/>
</dbReference>
<keyword evidence="10" id="KW-0067">ATP-binding</keyword>
<dbReference type="GO" id="GO:0006355">
    <property type="term" value="P:regulation of DNA-templated transcription"/>
    <property type="evidence" value="ECO:0007669"/>
    <property type="project" value="InterPro"/>
</dbReference>
<dbReference type="Gene3D" id="3.30.565.10">
    <property type="entry name" value="Histidine kinase-like ATPase, C-terminal domain"/>
    <property type="match status" value="1"/>
</dbReference>
<keyword evidence="6" id="KW-0808">Transferase</keyword>
<feature type="domain" description="PAC" evidence="13">
    <location>
        <begin position="141"/>
        <end position="193"/>
    </location>
</feature>
<evidence type="ECO:0000256" key="9">
    <source>
        <dbReference type="ARBA" id="ARBA00022777"/>
    </source>
</evidence>
<dbReference type="eggNOG" id="COG3829">
    <property type="taxonomic scope" value="Bacteria"/>
</dbReference>
<dbReference type="Pfam" id="PF13188">
    <property type="entry name" value="PAS_8"/>
    <property type="match status" value="1"/>
</dbReference>
<keyword evidence="5" id="KW-0288">FMN</keyword>
<keyword evidence="8" id="KW-0547">Nucleotide-binding</keyword>
<evidence type="ECO:0000313" key="14">
    <source>
        <dbReference type="EMBL" id="EGF90474.1"/>
    </source>
</evidence>
<evidence type="ECO:0000256" key="6">
    <source>
        <dbReference type="ARBA" id="ARBA00022679"/>
    </source>
</evidence>
<dbReference type="Proteomes" id="UP000006512">
    <property type="component" value="Unassembled WGS sequence"/>
</dbReference>
<dbReference type="InterPro" id="IPR000014">
    <property type="entry name" value="PAS"/>
</dbReference>
<evidence type="ECO:0000256" key="5">
    <source>
        <dbReference type="ARBA" id="ARBA00022643"/>
    </source>
</evidence>
<dbReference type="GO" id="GO:0005524">
    <property type="term" value="F:ATP binding"/>
    <property type="evidence" value="ECO:0007669"/>
    <property type="project" value="UniProtKB-KW"/>
</dbReference>
<comment type="catalytic activity">
    <reaction evidence="1">
        <text>ATP + protein L-histidine = ADP + protein N-phospho-L-histidine.</text>
        <dbReference type="EC" id="2.7.13.3"/>
    </reaction>
</comment>
<dbReference type="eggNOG" id="COG5002">
    <property type="taxonomic scope" value="Bacteria"/>
</dbReference>
<evidence type="ECO:0000256" key="8">
    <source>
        <dbReference type="ARBA" id="ARBA00022741"/>
    </source>
</evidence>
<keyword evidence="9" id="KW-0418">Kinase</keyword>
<evidence type="ECO:0000256" key="3">
    <source>
        <dbReference type="ARBA" id="ARBA00022553"/>
    </source>
</evidence>
<keyword evidence="3" id="KW-0597">Phosphoprotein</keyword>
<dbReference type="SUPFAM" id="SSF55785">
    <property type="entry name" value="PYP-like sensor domain (PAS domain)"/>
    <property type="match status" value="2"/>
</dbReference>
<evidence type="ECO:0000256" key="10">
    <source>
        <dbReference type="ARBA" id="ARBA00022840"/>
    </source>
</evidence>
<dbReference type="SMART" id="SM00911">
    <property type="entry name" value="HWE_HK"/>
    <property type="match status" value="1"/>
</dbReference>
<dbReference type="AlphaFoldDB" id="F4QQI7"/>
<dbReference type="NCBIfam" id="TIGR00229">
    <property type="entry name" value="sensory_box"/>
    <property type="match status" value="2"/>
</dbReference>
<dbReference type="EMBL" id="GL883079">
    <property type="protein sequence ID" value="EGF90474.1"/>
    <property type="molecule type" value="Genomic_DNA"/>
</dbReference>
<dbReference type="PROSITE" id="PS50112">
    <property type="entry name" value="PAS"/>
    <property type="match status" value="2"/>
</dbReference>
<dbReference type="PROSITE" id="PS50113">
    <property type="entry name" value="PAC"/>
    <property type="match status" value="1"/>
</dbReference>
<feature type="domain" description="PAS" evidence="12">
    <location>
        <begin position="73"/>
        <end position="120"/>
    </location>
</feature>
<protein>
    <recommendedName>
        <fullName evidence="2">histidine kinase</fullName>
        <ecNumber evidence="2">2.7.13.3</ecNumber>
    </recommendedName>
</protein>
<dbReference type="PANTHER" id="PTHR41523">
    <property type="entry name" value="TWO-COMPONENT SYSTEM SENSOR PROTEIN"/>
    <property type="match status" value="1"/>
</dbReference>
<evidence type="ECO:0000256" key="4">
    <source>
        <dbReference type="ARBA" id="ARBA00022630"/>
    </source>
</evidence>
<dbReference type="HOGENOM" id="CLU_000445_114_57_5"/>
<organism evidence="14 15">
    <name type="scientific">Asticcacaulis biprosthecium C19</name>
    <dbReference type="NCBI Taxonomy" id="715226"/>
    <lineage>
        <taxon>Bacteria</taxon>
        <taxon>Pseudomonadati</taxon>
        <taxon>Pseudomonadota</taxon>
        <taxon>Alphaproteobacteria</taxon>
        <taxon>Caulobacterales</taxon>
        <taxon>Caulobacteraceae</taxon>
        <taxon>Asticcacaulis</taxon>
    </lineage>
</organism>
<dbReference type="RefSeq" id="WP_006274278.1">
    <property type="nucleotide sequence ID" value="NZ_GL883079.1"/>
</dbReference>
<dbReference type="SMART" id="SM00091">
    <property type="entry name" value="PAS"/>
    <property type="match status" value="2"/>
</dbReference>
<evidence type="ECO:0000256" key="7">
    <source>
        <dbReference type="ARBA" id="ARBA00022737"/>
    </source>
</evidence>
<dbReference type="InterPro" id="IPR035965">
    <property type="entry name" value="PAS-like_dom_sf"/>
</dbReference>
<evidence type="ECO:0000313" key="15">
    <source>
        <dbReference type="Proteomes" id="UP000006512"/>
    </source>
</evidence>
<evidence type="ECO:0000256" key="11">
    <source>
        <dbReference type="ARBA" id="ARBA00023026"/>
    </source>
</evidence>
<dbReference type="PANTHER" id="PTHR41523:SF7">
    <property type="entry name" value="HISTIDINE KINASE"/>
    <property type="match status" value="1"/>
</dbReference>
<dbReference type="STRING" id="715226.ABI_34960"/>
<evidence type="ECO:0000256" key="1">
    <source>
        <dbReference type="ARBA" id="ARBA00000085"/>
    </source>
</evidence>
<evidence type="ECO:0000259" key="13">
    <source>
        <dbReference type="PROSITE" id="PS50113"/>
    </source>
</evidence>
<gene>
    <name evidence="14" type="ORF">ABI_34960</name>
</gene>
<dbReference type="Pfam" id="PF07536">
    <property type="entry name" value="HWE_HK"/>
    <property type="match status" value="1"/>
</dbReference>
<dbReference type="InterPro" id="IPR011102">
    <property type="entry name" value="Sig_transdc_His_kinase_HWE"/>
</dbReference>
<dbReference type="InterPro" id="IPR000700">
    <property type="entry name" value="PAS-assoc_C"/>
</dbReference>
<dbReference type="EC" id="2.7.13.3" evidence="2"/>
<dbReference type="GO" id="GO:0004673">
    <property type="term" value="F:protein histidine kinase activity"/>
    <property type="evidence" value="ECO:0007669"/>
    <property type="project" value="UniProtKB-EC"/>
</dbReference>
<evidence type="ECO:0000256" key="2">
    <source>
        <dbReference type="ARBA" id="ARBA00012438"/>
    </source>
</evidence>
<dbReference type="CDD" id="cd00130">
    <property type="entry name" value="PAS"/>
    <property type="match status" value="2"/>
</dbReference>
<dbReference type="eggNOG" id="COG3920">
    <property type="taxonomic scope" value="Bacteria"/>
</dbReference>
<keyword evidence="15" id="KW-1185">Reference proteome</keyword>
<feature type="domain" description="PAS" evidence="12">
    <location>
        <begin position="194"/>
        <end position="243"/>
    </location>
</feature>
<keyword evidence="11" id="KW-0843">Virulence</keyword>
<sequence length="520" mass="57322">MTRQVENEVPDSRSVLALVEENSRLHMRLAEAEETLQAIRTDEVDALVVQSVIGPKVYTLQGLDAETMRFRGEMLAQVSDAVIAVDRDERITYINAAAEKLYGVTTSRALGNTLQQVYDLRWLNPTDEVSAHTALGDFGEWRGENIHIRSDARELNVESSLTVLRNIGGDATGRLAVVRDITERKLHENKLQVSEVRYRRLFEAAHDGILIIDPATSKIIDANPFMTQLLGYPHSDLIGKELFEIGLWKDEHASQDMFAKLKLSGQVRYENLPLERVGGEHQDVEVVANLYEENGRSVIQCNIRDISERRRSEAHVEMLMAEVNHRAKNLLAVVQAVAYQTARQGDPATLMTRLSERINGLAVGQDLLVKNQWHGVDVADLVRGQLAHFADLIGTRVSLSGPKLRLTSEAAQAIGMALHELATNAVKYGALSNQEGCVDIAWQTLPASQQTFDMSWVESGGPAVSVPTHKGFGHTIIGRLVEASVQGVTQIKFEPSGLMWRLTAPLDNAVNPGGPASVAV</sequence>
<proteinExistence type="predicted"/>
<keyword evidence="7" id="KW-0677">Repeat</keyword>
<dbReference type="InterPro" id="IPR036890">
    <property type="entry name" value="HATPase_C_sf"/>
</dbReference>
<dbReference type="InterPro" id="IPR013767">
    <property type="entry name" value="PAS_fold"/>
</dbReference>
<name>F4QQI7_9CAUL</name>
<dbReference type="Pfam" id="PF00989">
    <property type="entry name" value="PAS"/>
    <property type="match status" value="1"/>
</dbReference>
<dbReference type="OrthoDB" id="341208at2"/>
<keyword evidence="4" id="KW-0285">Flavoprotein</keyword>
<accession>F4QQI7</accession>
<evidence type="ECO:0000259" key="12">
    <source>
        <dbReference type="PROSITE" id="PS50112"/>
    </source>
</evidence>